<name>A0AA49JSI5_9BACT</name>
<dbReference type="GO" id="GO:0016787">
    <property type="term" value="F:hydrolase activity"/>
    <property type="evidence" value="ECO:0007669"/>
    <property type="project" value="InterPro"/>
</dbReference>
<proteinExistence type="inferred from homology"/>
<evidence type="ECO:0000313" key="5">
    <source>
        <dbReference type="EMBL" id="WKW11215.1"/>
    </source>
</evidence>
<dbReference type="InterPro" id="IPR011335">
    <property type="entry name" value="Restrct_endonuc-II-like"/>
</dbReference>
<dbReference type="Pfam" id="PF22240">
    <property type="entry name" value="ISP_coupler"/>
    <property type="match status" value="1"/>
</dbReference>
<dbReference type="SUPFAM" id="SSF52540">
    <property type="entry name" value="P-loop containing nucleoside triphosphate hydrolases"/>
    <property type="match status" value="1"/>
</dbReference>
<evidence type="ECO:0000256" key="3">
    <source>
        <dbReference type="SAM" id="MobiDB-lite"/>
    </source>
</evidence>
<dbReference type="InterPro" id="IPR041635">
    <property type="entry name" value="Type_ISP_LLaBIII_C"/>
</dbReference>
<gene>
    <name evidence="5" type="ORF">Strain138_000450</name>
    <name evidence="6" type="ORF">Strain318_000450</name>
</gene>
<dbReference type="RefSeq" id="WP_367886915.1">
    <property type="nucleotide sequence ID" value="NZ_CP130612.1"/>
</dbReference>
<dbReference type="PROSITE" id="PS51192">
    <property type="entry name" value="HELICASE_ATP_BIND_1"/>
    <property type="match status" value="1"/>
</dbReference>
<evidence type="ECO:0000259" key="4">
    <source>
        <dbReference type="PROSITE" id="PS51192"/>
    </source>
</evidence>
<keyword evidence="5" id="KW-0347">Helicase</keyword>
<dbReference type="InterPro" id="IPR001650">
    <property type="entry name" value="Helicase_C-like"/>
</dbReference>
<dbReference type="PRINTS" id="PR00507">
    <property type="entry name" value="N12N6MTFRASE"/>
</dbReference>
<feature type="domain" description="Helicase ATP-binding" evidence="4">
    <location>
        <begin position="181"/>
        <end position="384"/>
    </location>
</feature>
<keyword evidence="5" id="KW-0547">Nucleotide-binding</keyword>
<keyword evidence="5" id="KW-0067">ATP-binding</keyword>
<organism evidence="5">
    <name type="scientific">Pseudogemmatithrix spongiicola</name>
    <dbReference type="NCBI Taxonomy" id="3062599"/>
    <lineage>
        <taxon>Bacteria</taxon>
        <taxon>Pseudomonadati</taxon>
        <taxon>Gemmatimonadota</taxon>
        <taxon>Gemmatimonadia</taxon>
        <taxon>Gemmatimonadales</taxon>
        <taxon>Gemmatimonadaceae</taxon>
        <taxon>Pseudogemmatithrix</taxon>
    </lineage>
</organism>
<evidence type="ECO:0000256" key="2">
    <source>
        <dbReference type="ARBA" id="ARBA00022747"/>
    </source>
</evidence>
<dbReference type="InterPro" id="IPR029063">
    <property type="entry name" value="SAM-dependent_MTases_sf"/>
</dbReference>
<dbReference type="InterPro" id="IPR003356">
    <property type="entry name" value="DNA_methylase_A-5"/>
</dbReference>
<dbReference type="SUPFAM" id="SSF52980">
    <property type="entry name" value="Restriction endonuclease-like"/>
    <property type="match status" value="1"/>
</dbReference>
<dbReference type="InterPro" id="IPR050742">
    <property type="entry name" value="Helicase_Restrict-Modif_Enz"/>
</dbReference>
<dbReference type="PANTHER" id="PTHR47396">
    <property type="entry name" value="TYPE I RESTRICTION ENZYME ECOKI R PROTEIN"/>
    <property type="match status" value="1"/>
</dbReference>
<reference evidence="5" key="1">
    <citation type="submission" date="2023-07" db="EMBL/GenBank/DDBJ databases">
        <authorList>
            <person name="Haufschild T."/>
            <person name="Kallscheuer N."/>
            <person name="Hammer J."/>
            <person name="Kohn T."/>
            <person name="Kabuu M."/>
            <person name="Jogler M."/>
            <person name="Wohfarth N."/>
            <person name="Heuer A."/>
            <person name="Rohde M."/>
            <person name="van Teeseling M.C.F."/>
            <person name="Jogler C."/>
        </authorList>
    </citation>
    <scope>NUCLEOTIDE SEQUENCE</scope>
    <source>
        <strain evidence="5">Strain 138</strain>
        <strain evidence="6">Strain 318</strain>
    </source>
</reference>
<sequence length="1641" mass="183934">MTALVELLDSFRAAAVSEREKGTYFEELILAYLRHEANYKDLYSDVWTFADWAKSEGRVAKDVGIDLVAKTRDTDEIHAIQCKFYAPDYRIQKSDIDSFFTASGQKPFSHRVIVSSTDHWSENAEAALAGQQIPVSKITLYDLETSQIDWAQFKPKAKAAPALKPKKSPFPHQRSAIEDVITGLKKADRGKLLMACGTGKTFTALKIAERQAGEGKRVLFLVPSLALLSQTLTEWTQESNVGLHSFAVCSDSDVGKKKSADDDSIQTVTHELRFPATTDAKRLAAEVKARHDAQHMTVVFSTYHSIEVVHQAQAEHGLPEFDLIVCDEAHRTTGATWADADESSFVKVHDAGYIVGGKRLYMTATPRIYGNAAKATADKESVTLASMDDPALFGEELHRLSFSDAVQRNLLVDYKVVVLAIEESHVNKRLQGLLADPNNQLKVDDASKIVGCWKALAKQGFREYGNYGDPMRRAVAFCQVIKPSTGKKHKVSSMNIASMFQAVVEAYQQSAPPEEQAVTLRCEAQHVDGGMNASEKEAKLAWLKSPAPADTCRILSNVRCLSEGVDVPALDAVLFLTPRNSQVDVVQSVGRVMRKAPGKDLGYVVLPVVIPAGVAPNEALDNNEVYKVVWQVLQALRSHDDSFDAMVNKLDLMKVPPSKMEVIAVTDRIQQKPRKKGTAERAKGAFGIGAKPSPKEDAELNQTQIEFEIGEIERAIYAKLVQKVGNRQHWEEWANDIAKIAQTHIDRITLLVQDPKHERERAAFAEFAKELRDDLNDSISDAEVIEMLAQHLITKPVFDAIFAGQGFADRNPISRAMQKVLDVLQEHHLEKEADTLQGFYASVKMRAEGIDSAEGRQKIVVELYDKFFRGAFPKLTERLGIVYTPVEVVDFIIHSVAHLLEKEFGQTLGSEGVHILDPFTGTGTFITRLLQSGLISKEELQRKYRKEIHANEIVLLAYYIAGVNIESVYHSIVGGEYEPFPGILLTDTFQMYEKEDLLSELLVDNSARRKRQKRLDIRVIVGNPPYSAGQKDAADDNQNVAYPHLDERIAETYVKRSTATQKKALYDSYIRALRWATERVGKSGVVGFVTNAGFLEGNAGSGIRRSLVDEYSSIYVFHLRGDARTQGERRRKEKDNVFGAGTRTPVAVTLLVRNPDARVSGRVYFYEIGDYLSREEKLEKLQGLASIAGIEAAGSWQSITPDEHGDWLNQRVPSFERFLAIGDKRGSDPSMFENYSLGVSTNRDVWAYQDSQEMLAKNFQSAVQFFNGEVKRIANAKAAGQELTLDDVRGFVDTDPSKFGWDDKMFRSALSGRRGEFSQDHLRPSLYRPFNKRWLYFDRAFITRPGQHPRIFPDGQDNRVILVNAAYKMTGFVALMSDIIPDLHVNGDVQAFPLYWYGADAEDKDDVTAPQLLLGASAPSSAVGDQKLAITDAALAHFRAAYPNDPSLDKESIFYYCYGILHHPEYLRSFKDNLAKELPRIPRVKSREDFWDIHNIGRTLGEWHVNYESFDYNRCPEVVVDTKGKTLTDEHYRVEKMRYSKVEGAKDLTTIHYNEFITVRNIPDHAHSYVIAGRSAIDWVVERQGVRTDKDSGIVNDTNAWAIETMKNPKYPLELLLRVIALSVETLKLVDQLPKLDVLES</sequence>
<comment type="similarity">
    <text evidence="1">Belongs to the N(4)/N(6)-methyltransferase family.</text>
</comment>
<protein>
    <submittedName>
        <fullName evidence="5">DEAD/DEAH box helicase family protein</fullName>
    </submittedName>
</protein>
<dbReference type="InterPro" id="IPR027417">
    <property type="entry name" value="P-loop_NTPase"/>
</dbReference>
<dbReference type="InterPro" id="IPR014001">
    <property type="entry name" value="Helicase_ATP-bd"/>
</dbReference>
<feature type="region of interest" description="Disordered" evidence="3">
    <location>
        <begin position="670"/>
        <end position="697"/>
    </location>
</feature>
<dbReference type="SUPFAM" id="SSF53335">
    <property type="entry name" value="S-adenosyl-L-methionine-dependent methyltransferases"/>
    <property type="match status" value="1"/>
</dbReference>
<dbReference type="GO" id="GO:0005524">
    <property type="term" value="F:ATP binding"/>
    <property type="evidence" value="ECO:0007669"/>
    <property type="project" value="InterPro"/>
</dbReference>
<dbReference type="GO" id="GO:0008170">
    <property type="term" value="F:N-methyltransferase activity"/>
    <property type="evidence" value="ECO:0007669"/>
    <property type="project" value="InterPro"/>
</dbReference>
<dbReference type="Proteomes" id="UP001229955">
    <property type="component" value="Chromosome"/>
</dbReference>
<dbReference type="EMBL" id="CP130613">
    <property type="protein sequence ID" value="WKW14125.1"/>
    <property type="molecule type" value="Genomic_DNA"/>
</dbReference>
<dbReference type="GO" id="GO:0005829">
    <property type="term" value="C:cytosol"/>
    <property type="evidence" value="ECO:0007669"/>
    <property type="project" value="TreeGrafter"/>
</dbReference>
<dbReference type="Pfam" id="PF02384">
    <property type="entry name" value="N6_Mtase"/>
    <property type="match status" value="1"/>
</dbReference>
<keyword evidence="5" id="KW-0378">Hydrolase</keyword>
<dbReference type="GO" id="GO:0004386">
    <property type="term" value="F:helicase activity"/>
    <property type="evidence" value="ECO:0007669"/>
    <property type="project" value="UniProtKB-KW"/>
</dbReference>
<keyword evidence="2" id="KW-0680">Restriction system</keyword>
<dbReference type="EMBL" id="CP130612">
    <property type="protein sequence ID" value="WKW11215.1"/>
    <property type="molecule type" value="Genomic_DNA"/>
</dbReference>
<dbReference type="GO" id="GO:0032259">
    <property type="term" value="P:methylation"/>
    <property type="evidence" value="ECO:0007669"/>
    <property type="project" value="InterPro"/>
</dbReference>
<evidence type="ECO:0000313" key="7">
    <source>
        <dbReference type="Proteomes" id="UP001229955"/>
    </source>
</evidence>
<dbReference type="REBASE" id="743443">
    <property type="entry name" value="Gba318ORF450P"/>
</dbReference>
<dbReference type="SMART" id="SM00490">
    <property type="entry name" value="HELICc"/>
    <property type="match status" value="1"/>
</dbReference>
<accession>A0AA49JSI5</accession>
<dbReference type="Pfam" id="PF13156">
    <property type="entry name" value="Mrr_cat_2"/>
    <property type="match status" value="1"/>
</dbReference>
<keyword evidence="7" id="KW-1185">Reference proteome</keyword>
<dbReference type="PROSITE" id="PS00092">
    <property type="entry name" value="N6_MTASE"/>
    <property type="match status" value="1"/>
</dbReference>
<dbReference type="SMART" id="SM00487">
    <property type="entry name" value="DEXDc"/>
    <property type="match status" value="1"/>
</dbReference>
<dbReference type="GO" id="GO:0009307">
    <property type="term" value="P:DNA restriction-modification system"/>
    <property type="evidence" value="ECO:0007669"/>
    <property type="project" value="UniProtKB-KW"/>
</dbReference>
<evidence type="ECO:0000313" key="6">
    <source>
        <dbReference type="EMBL" id="WKW14125.1"/>
    </source>
</evidence>
<dbReference type="InterPro" id="IPR002052">
    <property type="entry name" value="DNA_methylase_N6_adenine_CS"/>
</dbReference>
<dbReference type="CDD" id="cd18785">
    <property type="entry name" value="SF2_C"/>
    <property type="match status" value="1"/>
</dbReference>
<accession>A0AA49JXR9</accession>
<dbReference type="Pfam" id="PF04851">
    <property type="entry name" value="ResIII"/>
    <property type="match status" value="1"/>
</dbReference>
<dbReference type="InterPro" id="IPR053980">
    <property type="entry name" value="ISP_coupler"/>
</dbReference>
<dbReference type="REBASE" id="743444">
    <property type="entry name" value="Gba138ORF450P"/>
</dbReference>
<dbReference type="Gene3D" id="3.40.50.150">
    <property type="entry name" value="Vaccinia Virus protein VP39"/>
    <property type="match status" value="1"/>
</dbReference>
<evidence type="ECO:0000256" key="1">
    <source>
        <dbReference type="ARBA" id="ARBA00006594"/>
    </source>
</evidence>
<dbReference type="Pfam" id="PF18135">
    <property type="entry name" value="Type_ISP_C"/>
    <property type="match status" value="1"/>
</dbReference>
<dbReference type="KEGG" id="pspc:Strain318_000450"/>
<dbReference type="Pfam" id="PF00271">
    <property type="entry name" value="Helicase_C"/>
    <property type="match status" value="1"/>
</dbReference>
<dbReference type="InterPro" id="IPR039442">
    <property type="entry name" value="Mrr-like_dom"/>
</dbReference>
<dbReference type="GO" id="GO:0003677">
    <property type="term" value="F:DNA binding"/>
    <property type="evidence" value="ECO:0007669"/>
    <property type="project" value="InterPro"/>
</dbReference>
<dbReference type="CDD" id="cd22333">
    <property type="entry name" value="LlaBIII_nuclease-like"/>
    <property type="match status" value="1"/>
</dbReference>
<dbReference type="PANTHER" id="PTHR47396:SF1">
    <property type="entry name" value="ATP-DEPENDENT HELICASE IRC3-RELATED"/>
    <property type="match status" value="1"/>
</dbReference>
<dbReference type="InterPro" id="IPR006935">
    <property type="entry name" value="Helicase/UvrB_N"/>
</dbReference>
<dbReference type="Gene3D" id="3.40.50.300">
    <property type="entry name" value="P-loop containing nucleotide triphosphate hydrolases"/>
    <property type="match status" value="2"/>
</dbReference>